<dbReference type="SUPFAM" id="SSF53822">
    <property type="entry name" value="Periplasmic binding protein-like I"/>
    <property type="match status" value="1"/>
</dbReference>
<evidence type="ECO:0000313" key="5">
    <source>
        <dbReference type="EMBL" id="MDA5397515.1"/>
    </source>
</evidence>
<gene>
    <name evidence="5" type="ORF">OQ273_02915</name>
</gene>
<keyword evidence="3" id="KW-0804">Transcription</keyword>
<dbReference type="Proteomes" id="UP001151234">
    <property type="component" value="Unassembled WGS sequence"/>
</dbReference>
<dbReference type="Pfam" id="PF00356">
    <property type="entry name" value="LacI"/>
    <property type="match status" value="1"/>
</dbReference>
<comment type="caution">
    <text evidence="5">The sequence shown here is derived from an EMBL/GenBank/DDBJ whole genome shotgun (WGS) entry which is preliminary data.</text>
</comment>
<keyword evidence="1" id="KW-0805">Transcription regulation</keyword>
<dbReference type="InterPro" id="IPR046335">
    <property type="entry name" value="LacI/GalR-like_sensor"/>
</dbReference>
<name>A0A9X3UFQ7_9HYPH</name>
<dbReference type="RefSeq" id="WP_267988976.1">
    <property type="nucleotide sequence ID" value="NZ_JAPJZI010000001.1"/>
</dbReference>
<dbReference type="SMART" id="SM00354">
    <property type="entry name" value="HTH_LACI"/>
    <property type="match status" value="1"/>
</dbReference>
<evidence type="ECO:0000256" key="2">
    <source>
        <dbReference type="ARBA" id="ARBA00023125"/>
    </source>
</evidence>
<sequence>MKRRQRTGKTVKIDDVAREANVSIMTVSRALRGVEGVSEGKRAEIFDIAERLRYQPNLNARSLVGVQSSLVGISFPTLFNDVFAEMLDGMRPALESAGLTTIVTTTEYDRERELNWVNTVRPWRPAALVLTGTDHDDKVRRILRRDLIPTLETWEYNDDPIDISVGIDHVEAGRQVAKEMIALGYRKPAYVGFEPGHDLRAEKRLLGIRTAFSDAGFGEVRTARHGTGDGYRSGYDGLMSVARDTQDRPDIVFFLSDHFAFAGLVACEELGLSVPEDIGIVGFNNLSINGVLSKKLTTVITPRREMGARGARNLIARINGIKTDLSLRLPAKIVFGDTTRRPLKAD</sequence>
<evidence type="ECO:0000313" key="6">
    <source>
        <dbReference type="Proteomes" id="UP001151234"/>
    </source>
</evidence>
<dbReference type="EMBL" id="JAPJZI010000001">
    <property type="protein sequence ID" value="MDA5397515.1"/>
    <property type="molecule type" value="Genomic_DNA"/>
</dbReference>
<accession>A0A9X3UFQ7</accession>
<organism evidence="5 6">
    <name type="scientific">Hoeflea prorocentri</name>
    <dbReference type="NCBI Taxonomy" id="1922333"/>
    <lineage>
        <taxon>Bacteria</taxon>
        <taxon>Pseudomonadati</taxon>
        <taxon>Pseudomonadota</taxon>
        <taxon>Alphaproteobacteria</taxon>
        <taxon>Hyphomicrobiales</taxon>
        <taxon>Rhizobiaceae</taxon>
        <taxon>Hoeflea</taxon>
    </lineage>
</organism>
<dbReference type="SUPFAM" id="SSF47413">
    <property type="entry name" value="lambda repressor-like DNA-binding domains"/>
    <property type="match status" value="1"/>
</dbReference>
<dbReference type="GO" id="GO:0000976">
    <property type="term" value="F:transcription cis-regulatory region binding"/>
    <property type="evidence" value="ECO:0007669"/>
    <property type="project" value="TreeGrafter"/>
</dbReference>
<dbReference type="PANTHER" id="PTHR30146:SF33">
    <property type="entry name" value="TRANSCRIPTIONAL REGULATOR"/>
    <property type="match status" value="1"/>
</dbReference>
<reference evidence="5" key="1">
    <citation type="submission" date="2022-11" db="EMBL/GenBank/DDBJ databases">
        <title>Draft genome sequence of Hoeflea poritis E7-10 and Hoeflea prorocentri PM5-8, separated from scleractinian coral Porites lutea and marine dinoflagellate.</title>
        <authorList>
            <person name="Zhang G."/>
            <person name="Wei Q."/>
            <person name="Cai L."/>
        </authorList>
    </citation>
    <scope>NUCLEOTIDE SEQUENCE</scope>
    <source>
        <strain evidence="5">PM5-8</strain>
    </source>
</reference>
<dbReference type="Gene3D" id="1.10.260.40">
    <property type="entry name" value="lambda repressor-like DNA-binding domains"/>
    <property type="match status" value="1"/>
</dbReference>
<dbReference type="Pfam" id="PF13377">
    <property type="entry name" value="Peripla_BP_3"/>
    <property type="match status" value="1"/>
</dbReference>
<dbReference type="AlphaFoldDB" id="A0A9X3UFQ7"/>
<dbReference type="GO" id="GO:0003700">
    <property type="term" value="F:DNA-binding transcription factor activity"/>
    <property type="evidence" value="ECO:0007669"/>
    <property type="project" value="TreeGrafter"/>
</dbReference>
<keyword evidence="6" id="KW-1185">Reference proteome</keyword>
<dbReference type="InterPro" id="IPR010982">
    <property type="entry name" value="Lambda_DNA-bd_dom_sf"/>
</dbReference>
<dbReference type="PROSITE" id="PS50932">
    <property type="entry name" value="HTH_LACI_2"/>
    <property type="match status" value="1"/>
</dbReference>
<feature type="domain" description="HTH lacI-type" evidence="4">
    <location>
        <begin position="11"/>
        <end position="65"/>
    </location>
</feature>
<dbReference type="InterPro" id="IPR000843">
    <property type="entry name" value="HTH_LacI"/>
</dbReference>
<protein>
    <submittedName>
        <fullName evidence="5">LacI family DNA-binding transcriptional regulator</fullName>
    </submittedName>
</protein>
<evidence type="ECO:0000256" key="3">
    <source>
        <dbReference type="ARBA" id="ARBA00023163"/>
    </source>
</evidence>
<keyword evidence="2 5" id="KW-0238">DNA-binding</keyword>
<evidence type="ECO:0000259" key="4">
    <source>
        <dbReference type="PROSITE" id="PS50932"/>
    </source>
</evidence>
<dbReference type="CDD" id="cd01392">
    <property type="entry name" value="HTH_LacI"/>
    <property type="match status" value="1"/>
</dbReference>
<dbReference type="Gene3D" id="3.40.50.2300">
    <property type="match status" value="2"/>
</dbReference>
<proteinExistence type="predicted"/>
<dbReference type="InterPro" id="IPR028082">
    <property type="entry name" value="Peripla_BP_I"/>
</dbReference>
<dbReference type="CDD" id="cd01575">
    <property type="entry name" value="PBP1_GntR"/>
    <property type="match status" value="1"/>
</dbReference>
<dbReference type="PANTHER" id="PTHR30146">
    <property type="entry name" value="LACI-RELATED TRANSCRIPTIONAL REPRESSOR"/>
    <property type="match status" value="1"/>
</dbReference>
<evidence type="ECO:0000256" key="1">
    <source>
        <dbReference type="ARBA" id="ARBA00023015"/>
    </source>
</evidence>